<organism evidence="3 4">
    <name type="scientific">Sorangium cellulosum</name>
    <name type="common">Polyangium cellulosum</name>
    <dbReference type="NCBI Taxonomy" id="56"/>
    <lineage>
        <taxon>Bacteria</taxon>
        <taxon>Pseudomonadati</taxon>
        <taxon>Myxococcota</taxon>
        <taxon>Polyangia</taxon>
        <taxon>Polyangiales</taxon>
        <taxon>Polyangiaceae</taxon>
        <taxon>Sorangium</taxon>
    </lineage>
</organism>
<evidence type="ECO:0000313" key="4">
    <source>
        <dbReference type="Proteomes" id="UP000075502"/>
    </source>
</evidence>
<name>A0A150TK66_SORCE</name>
<gene>
    <name evidence="3" type="ORF">BE21_43695</name>
</gene>
<evidence type="ECO:0000259" key="2">
    <source>
        <dbReference type="Pfam" id="PF13115"/>
    </source>
</evidence>
<sequence>MIEPRDRPSTRSPRERRGARARRAALAAVAALALLALQGCGAEGWEQDPGKRQGSGVNGRIEFSVASTTPLAVGANTFHVRLTWLDSRKPVQRIKLRVYSTMLGMRHESVHDAVEIEPGLYEVADVPFSMTGTYDMQFRALAASLVDEAEFSFEVY</sequence>
<dbReference type="Proteomes" id="UP000075502">
    <property type="component" value="Unassembled WGS sequence"/>
</dbReference>
<feature type="domain" description="YtkA-like" evidence="2">
    <location>
        <begin position="61"/>
        <end position="137"/>
    </location>
</feature>
<feature type="region of interest" description="Disordered" evidence="1">
    <location>
        <begin position="1"/>
        <end position="20"/>
    </location>
</feature>
<evidence type="ECO:0000313" key="3">
    <source>
        <dbReference type="EMBL" id="KYG04967.1"/>
    </source>
</evidence>
<dbReference type="Pfam" id="PF13115">
    <property type="entry name" value="YtkA"/>
    <property type="match status" value="1"/>
</dbReference>
<dbReference type="InterPro" id="IPR032693">
    <property type="entry name" value="YtkA-like_dom"/>
</dbReference>
<evidence type="ECO:0000256" key="1">
    <source>
        <dbReference type="SAM" id="MobiDB-lite"/>
    </source>
</evidence>
<feature type="compositionally biased region" description="Basic and acidic residues" evidence="1">
    <location>
        <begin position="1"/>
        <end position="18"/>
    </location>
</feature>
<proteinExistence type="predicted"/>
<protein>
    <recommendedName>
        <fullName evidence="2">YtkA-like domain-containing protein</fullName>
    </recommendedName>
</protein>
<comment type="caution">
    <text evidence="3">The sequence shown here is derived from an EMBL/GenBank/DDBJ whole genome shotgun (WGS) entry which is preliminary data.</text>
</comment>
<reference evidence="3 4" key="1">
    <citation type="submission" date="2014-02" db="EMBL/GenBank/DDBJ databases">
        <title>The small core and large imbalanced accessory genome model reveals a collaborative survival strategy of Sorangium cellulosum strains in nature.</title>
        <authorList>
            <person name="Han K."/>
            <person name="Peng R."/>
            <person name="Blom J."/>
            <person name="Li Y.-Z."/>
        </authorList>
    </citation>
    <scope>NUCLEOTIDE SEQUENCE [LARGE SCALE GENOMIC DNA]</scope>
    <source>
        <strain evidence="3 4">So0007-03</strain>
    </source>
</reference>
<dbReference type="AlphaFoldDB" id="A0A150TK66"/>
<accession>A0A150TK66</accession>
<dbReference type="EMBL" id="JEME01002222">
    <property type="protein sequence ID" value="KYG04967.1"/>
    <property type="molecule type" value="Genomic_DNA"/>
</dbReference>